<evidence type="ECO:0000313" key="2">
    <source>
        <dbReference type="EMBL" id="ADL16661.1"/>
    </source>
</evidence>
<accession>E0ADI8</accession>
<gene>
    <name evidence="2" type="ORF">AbHVp023c</name>
</gene>
<proteinExistence type="predicted"/>
<dbReference type="EMBL" id="HM631981">
    <property type="protein sequence ID" value="ADL16661.1"/>
    <property type="molecule type" value="Genomic_DNA"/>
</dbReference>
<organism evidence="2">
    <name type="scientific">Abalone herpesvirus Victoria/AUS/2007</name>
    <dbReference type="NCBI Taxonomy" id="860344"/>
    <lineage>
        <taxon>Viruses</taxon>
        <taxon>Duplodnaviria</taxon>
        <taxon>Heunggongvirae</taxon>
        <taxon>Peploviricota</taxon>
        <taxon>Herviviricetes</taxon>
        <taxon>Herpesvirales</taxon>
        <taxon>Malacoherpesviridae</taxon>
        <taxon>Aurivirus</taxon>
        <taxon>Aurivirus haliotidmalaco1</taxon>
        <taxon>Haliotid herpesvirus 1</taxon>
    </lineage>
</organism>
<protein>
    <submittedName>
        <fullName evidence="2">AbHVp023c</fullName>
    </submittedName>
</protein>
<feature type="region of interest" description="Disordered" evidence="1">
    <location>
        <begin position="900"/>
        <end position="922"/>
    </location>
</feature>
<sequence>MYTDATEEYLLDSTASFLFNELGINDKTAYEEKVVEEALFVFNTTPERDLAKAAYTYAKDCAHKARVSNKANGGMEDYFPQGGLAPTVLQDYVQGPNNLTESMVQVLSSYSDYTGVFGAIDILVNKTLFPFKLNNFVGTIETFYKNHVIPLIYPVKEVEPQFVGADFVKNALQTVTNFELLYNRLKESYQTTTLEGGRVLLRESSGKHYVIVNERRDEPFSVPTAAAWVVAQFVNRETLPKLENLKSLLSKFDYASVARDTIKVFEAHVPDSERRTQAQNKRFVDVLLLLSKLTTARKSYQDILNTMELVDAPDLTYLNERYEYKDSTVKIKLPSGETGLFCSVFKKGKRMRDVDTASVNLKNPFYLSSIVFGETDWNYTNEEIEFFFEDATNVNTNTVRNKEDMIAKILSKDTTLARNSSMSKFKSLYKNNPDFLPVDFFKDGYTKRVCVEKIEQKISDLRIQDAKPIEVDGLLYVINNGAVKAFSRNMDELPDSTHGQLADMVSKNLYNLLQTSPSLPLKVVTSSNQDFVKLCDALRGKSLPKIDQLRKSFDGNPLVENESLKEVFVDPQIEKNASYGLNGDFFPAKFEEDMNKSMKQDSNQLFRHNETFLFRGTFYQYDSKDNAFLDSQLNEELDKFRRGEDIDIPHIFFPAFVREVGIDSAYPFLLRNLGDVFDLYGYDITKYDQKVLVLTDDPDSAPSLLLKEWFTECFIKKPNCLDGATNTRTRTAITSKGVENKIPSLDKEGLSRLISVELDKSSVMYFVGDLPVLHVYKKASNSSLINTSTWQLSVGEALNLLDFRIKLVPRQDENRGDYYIAVVTYDEAVPKKYTSLYNFLSTTSLSGLVSQMKLTEGDTANLPSTYVREFFESAVKDVGWINAIPTLCYISYKQRKLMREEDPTRPPLSQRTPVSNLGLKGSPGGPVPLELYKTL</sequence>
<evidence type="ECO:0000256" key="1">
    <source>
        <dbReference type="SAM" id="MobiDB-lite"/>
    </source>
</evidence>
<reference evidence="2" key="1">
    <citation type="submission" date="2010-06" db="EMBL/GenBank/DDBJ databases">
        <title>A neurotropic herpesvirus infecting the gastropod, abalone, shares ancestry with oyster herpesvirus and a herpesvirus associated with the amphioxus genome.</title>
        <authorList>
            <person name="Savin K.W."/>
            <person name="Cocks B.G."/>
            <person name="Wong F."/>
            <person name="Sawbridge T."/>
            <person name="Cogan N."/>
            <person name="Savage D."/>
            <person name="Warner S."/>
        </authorList>
    </citation>
    <scope>NUCLEOTIDE SEQUENCE</scope>
    <source>
        <strain evidence="2">Victoria</strain>
    </source>
</reference>
<name>E0ADI8_9VIRU</name>